<keyword evidence="10" id="KW-1185">Reference proteome</keyword>
<dbReference type="EnsemblPlants" id="AET7Gv20081900.9">
    <property type="protein sequence ID" value="AET7Gv20081900.9"/>
    <property type="gene ID" value="AET7Gv20081900"/>
</dbReference>
<reference evidence="9" key="5">
    <citation type="journal article" date="2021" name="G3 (Bethesda)">
        <title>Aegilops tauschii genome assembly Aet v5.0 features greater sequence contiguity and improved annotation.</title>
        <authorList>
            <person name="Wang L."/>
            <person name="Zhu T."/>
            <person name="Rodriguez J.C."/>
            <person name="Deal K.R."/>
            <person name="Dubcovsky J."/>
            <person name="McGuire P.E."/>
            <person name="Lux T."/>
            <person name="Spannagl M."/>
            <person name="Mayer K.F.X."/>
            <person name="Baldrich P."/>
            <person name="Meyers B.C."/>
            <person name="Huo N."/>
            <person name="Gu Y.Q."/>
            <person name="Zhou H."/>
            <person name="Devos K.M."/>
            <person name="Bennetzen J.L."/>
            <person name="Unver T."/>
            <person name="Budak H."/>
            <person name="Gulick P.J."/>
            <person name="Galiba G."/>
            <person name="Kalapos B."/>
            <person name="Nelson D.R."/>
            <person name="Li P."/>
            <person name="You F.M."/>
            <person name="Luo M.C."/>
            <person name="Dvorak J."/>
        </authorList>
    </citation>
    <scope>NUCLEOTIDE SEQUENCE [LARGE SCALE GENOMIC DNA]</scope>
    <source>
        <strain evidence="9">cv. AL8/78</strain>
    </source>
</reference>
<evidence type="ECO:0000259" key="7">
    <source>
        <dbReference type="Pfam" id="PF00082"/>
    </source>
</evidence>
<keyword evidence="2" id="KW-0645">Protease</keyword>
<reference evidence="9" key="3">
    <citation type="journal article" date="2017" name="Nature">
        <title>Genome sequence of the progenitor of the wheat D genome Aegilops tauschii.</title>
        <authorList>
            <person name="Luo M.C."/>
            <person name="Gu Y.Q."/>
            <person name="Puiu D."/>
            <person name="Wang H."/>
            <person name="Twardziok S.O."/>
            <person name="Deal K.R."/>
            <person name="Huo N."/>
            <person name="Zhu T."/>
            <person name="Wang L."/>
            <person name="Wang Y."/>
            <person name="McGuire P.E."/>
            <person name="Liu S."/>
            <person name="Long H."/>
            <person name="Ramasamy R.K."/>
            <person name="Rodriguez J.C."/>
            <person name="Van S.L."/>
            <person name="Yuan L."/>
            <person name="Wang Z."/>
            <person name="Xia Z."/>
            <person name="Xiao L."/>
            <person name="Anderson O.D."/>
            <person name="Ouyang S."/>
            <person name="Liang Y."/>
            <person name="Zimin A.V."/>
            <person name="Pertea G."/>
            <person name="Qi P."/>
            <person name="Bennetzen J.L."/>
            <person name="Dai X."/>
            <person name="Dawson M.W."/>
            <person name="Muller H.G."/>
            <person name="Kugler K."/>
            <person name="Rivarola-Duarte L."/>
            <person name="Spannagl M."/>
            <person name="Mayer K.F.X."/>
            <person name="Lu F.H."/>
            <person name="Bevan M.W."/>
            <person name="Leroy P."/>
            <person name="Li P."/>
            <person name="You F.M."/>
            <person name="Sun Q."/>
            <person name="Liu Z."/>
            <person name="Lyons E."/>
            <person name="Wicker T."/>
            <person name="Salzberg S.L."/>
            <person name="Devos K.M."/>
            <person name="Dvorak J."/>
        </authorList>
    </citation>
    <scope>NUCLEOTIDE SEQUENCE [LARGE SCALE GENOMIC DNA]</scope>
    <source>
        <strain evidence="9">cv. AL8/78</strain>
    </source>
</reference>
<dbReference type="InterPro" id="IPR041469">
    <property type="entry name" value="Subtilisin-like_FN3"/>
</dbReference>
<keyword evidence="5" id="KW-0720">Serine protease</keyword>
<comment type="similarity">
    <text evidence="1 6">Belongs to the peptidase S8 family.</text>
</comment>
<dbReference type="Pfam" id="PF17766">
    <property type="entry name" value="fn3_6"/>
    <property type="match status" value="1"/>
</dbReference>
<evidence type="ECO:0000259" key="8">
    <source>
        <dbReference type="Pfam" id="PF17766"/>
    </source>
</evidence>
<protein>
    <recommendedName>
        <fullName evidence="11">Subtilisin-like protease</fullName>
    </recommendedName>
</protein>
<comment type="caution">
    <text evidence="6">Lacks conserved residue(s) required for the propagation of feature annotation.</text>
</comment>
<reference evidence="10" key="1">
    <citation type="journal article" date="2014" name="Science">
        <title>Ancient hybridizations among the ancestral genomes of bread wheat.</title>
        <authorList>
            <consortium name="International Wheat Genome Sequencing Consortium,"/>
            <person name="Marcussen T."/>
            <person name="Sandve S.R."/>
            <person name="Heier L."/>
            <person name="Spannagl M."/>
            <person name="Pfeifer M."/>
            <person name="Jakobsen K.S."/>
            <person name="Wulff B.B."/>
            <person name="Steuernagel B."/>
            <person name="Mayer K.F."/>
            <person name="Olsen O.A."/>
        </authorList>
    </citation>
    <scope>NUCLEOTIDE SEQUENCE [LARGE SCALE GENOMIC DNA]</scope>
    <source>
        <strain evidence="10">cv. AL8/78</strain>
    </source>
</reference>
<dbReference type="PANTHER" id="PTHR10795">
    <property type="entry name" value="PROPROTEIN CONVERTASE SUBTILISIN/KEXIN"/>
    <property type="match status" value="1"/>
</dbReference>
<dbReference type="GO" id="GO:0004252">
    <property type="term" value="F:serine-type endopeptidase activity"/>
    <property type="evidence" value="ECO:0007669"/>
    <property type="project" value="InterPro"/>
</dbReference>
<dbReference type="GO" id="GO:0006508">
    <property type="term" value="P:proteolysis"/>
    <property type="evidence" value="ECO:0007669"/>
    <property type="project" value="UniProtKB-KW"/>
</dbReference>
<evidence type="ECO:0000256" key="6">
    <source>
        <dbReference type="PROSITE-ProRule" id="PRU01240"/>
    </source>
</evidence>
<dbReference type="InterPro" id="IPR023828">
    <property type="entry name" value="Peptidase_S8_Ser-AS"/>
</dbReference>
<evidence type="ECO:0000313" key="9">
    <source>
        <dbReference type="EnsemblPlants" id="AET7Gv20081900.9"/>
    </source>
</evidence>
<proteinExistence type="inferred from homology"/>
<evidence type="ECO:0008006" key="11">
    <source>
        <dbReference type="Google" id="ProtNLM"/>
    </source>
</evidence>
<dbReference type="Gramene" id="AET7Gv20081900.9">
    <property type="protein sequence ID" value="AET7Gv20081900.9"/>
    <property type="gene ID" value="AET7Gv20081900"/>
</dbReference>
<evidence type="ECO:0000256" key="3">
    <source>
        <dbReference type="ARBA" id="ARBA00022729"/>
    </source>
</evidence>
<dbReference type="AlphaFoldDB" id="A0A453QEQ9"/>
<feature type="domain" description="Subtilisin-like protease fibronectin type-III" evidence="8">
    <location>
        <begin position="182"/>
        <end position="277"/>
    </location>
</feature>
<dbReference type="Proteomes" id="UP000015105">
    <property type="component" value="Chromosome 7D"/>
</dbReference>
<dbReference type="Gene3D" id="3.40.50.200">
    <property type="entry name" value="Peptidase S8/S53 domain"/>
    <property type="match status" value="1"/>
</dbReference>
<keyword evidence="4" id="KW-0378">Hydrolase</keyword>
<reference evidence="10" key="2">
    <citation type="journal article" date="2017" name="Nat. Plants">
        <title>The Aegilops tauschii genome reveals multiple impacts of transposons.</title>
        <authorList>
            <person name="Zhao G."/>
            <person name="Zou C."/>
            <person name="Li K."/>
            <person name="Wang K."/>
            <person name="Li T."/>
            <person name="Gao L."/>
            <person name="Zhang X."/>
            <person name="Wang H."/>
            <person name="Yang Z."/>
            <person name="Liu X."/>
            <person name="Jiang W."/>
            <person name="Mao L."/>
            <person name="Kong X."/>
            <person name="Jiao Y."/>
            <person name="Jia J."/>
        </authorList>
    </citation>
    <scope>NUCLEOTIDE SEQUENCE [LARGE SCALE GENOMIC DNA]</scope>
    <source>
        <strain evidence="10">cv. AL8/78</strain>
    </source>
</reference>
<dbReference type="InterPro" id="IPR000209">
    <property type="entry name" value="Peptidase_S8/S53_dom"/>
</dbReference>
<evidence type="ECO:0000256" key="1">
    <source>
        <dbReference type="ARBA" id="ARBA00011073"/>
    </source>
</evidence>
<dbReference type="PROSITE" id="PS00138">
    <property type="entry name" value="SUBTILASE_SER"/>
    <property type="match status" value="1"/>
</dbReference>
<evidence type="ECO:0000256" key="5">
    <source>
        <dbReference type="ARBA" id="ARBA00022825"/>
    </source>
</evidence>
<evidence type="ECO:0000256" key="4">
    <source>
        <dbReference type="ARBA" id="ARBA00022801"/>
    </source>
</evidence>
<dbReference type="PROSITE" id="PS51892">
    <property type="entry name" value="SUBTILASE"/>
    <property type="match status" value="1"/>
</dbReference>
<dbReference type="Pfam" id="PF00082">
    <property type="entry name" value="Peptidase_S8"/>
    <property type="match status" value="1"/>
</dbReference>
<dbReference type="SUPFAM" id="SSF52743">
    <property type="entry name" value="Subtilisin-like"/>
    <property type="match status" value="1"/>
</dbReference>
<evidence type="ECO:0000256" key="2">
    <source>
        <dbReference type="ARBA" id="ARBA00022670"/>
    </source>
</evidence>
<name>A0A453QEQ9_AEGTS</name>
<reference evidence="9" key="4">
    <citation type="submission" date="2019-03" db="UniProtKB">
        <authorList>
            <consortium name="EnsemblPlants"/>
        </authorList>
    </citation>
    <scope>IDENTIFICATION</scope>
</reference>
<sequence>MAPGVSILAAMPPMNMEDVPAGKKPSSFSIKSGTSMACPHVAGAGAFLKSAHPRWTPSIIRSALMTTGVCLDQSKPKKIVCIFEQNGRPWSWLHAATARNNLGLPVASSSGAVATVHDMGAGEIIPLRALNPGLVFDTTTRDYLDFLCYQGYKDKVIRKVSGDAQFTCPHGAPSPDLIAKSVNYPSISVPQLTAGKPFAVSRTATNVGRSNATYVVAVEAPPGLSVKVSPKRLLFSRRWATAAYEVRFAHAGARNGYAYGAVTWSDGLHSVRTPFAVNVF</sequence>
<dbReference type="InterPro" id="IPR045051">
    <property type="entry name" value="SBT"/>
</dbReference>
<evidence type="ECO:0000313" key="10">
    <source>
        <dbReference type="Proteomes" id="UP000015105"/>
    </source>
</evidence>
<dbReference type="Gene3D" id="2.60.40.2310">
    <property type="match status" value="1"/>
</dbReference>
<keyword evidence="3" id="KW-0732">Signal</keyword>
<accession>A0A453QEQ9</accession>
<dbReference type="InterPro" id="IPR036852">
    <property type="entry name" value="Peptidase_S8/S53_dom_sf"/>
</dbReference>
<organism evidence="9 10">
    <name type="scientific">Aegilops tauschii subsp. strangulata</name>
    <name type="common">Goatgrass</name>
    <dbReference type="NCBI Taxonomy" id="200361"/>
    <lineage>
        <taxon>Eukaryota</taxon>
        <taxon>Viridiplantae</taxon>
        <taxon>Streptophyta</taxon>
        <taxon>Embryophyta</taxon>
        <taxon>Tracheophyta</taxon>
        <taxon>Spermatophyta</taxon>
        <taxon>Magnoliopsida</taxon>
        <taxon>Liliopsida</taxon>
        <taxon>Poales</taxon>
        <taxon>Poaceae</taxon>
        <taxon>BOP clade</taxon>
        <taxon>Pooideae</taxon>
        <taxon>Triticodae</taxon>
        <taxon>Triticeae</taxon>
        <taxon>Triticinae</taxon>
        <taxon>Aegilops</taxon>
    </lineage>
</organism>
<feature type="domain" description="Peptidase S8/S53" evidence="7">
    <location>
        <begin position="26"/>
        <end position="68"/>
    </location>
</feature>